<dbReference type="SUPFAM" id="SSF49899">
    <property type="entry name" value="Concanavalin A-like lectins/glucanases"/>
    <property type="match status" value="1"/>
</dbReference>
<feature type="domain" description="LamG-like jellyroll fold" evidence="3">
    <location>
        <begin position="107"/>
        <end position="273"/>
    </location>
</feature>
<comment type="caution">
    <text evidence="4">The sequence shown here is derived from an EMBL/GenBank/DDBJ whole genome shotgun (WGS) entry which is preliminary data.</text>
</comment>
<evidence type="ECO:0000313" key="4">
    <source>
        <dbReference type="EMBL" id="MCW1925937.1"/>
    </source>
</evidence>
<sequence length="313" mass="31654">MTRLITFGILSLVPLAQGAITAGLVGYFDFEDSGITNQAGAVGSTAVPTFENGANTLGAAATGVFGASSDTSGGKVGNGILFSATTGSSTAGVTIPIGFGTGQDLGASFTVSSWVKLNSSPATTATNRYFVYEGGTLAAGNYDISLSVRDTTGTFGDVNTLADNFQFFSQGGTGGDGASGPSGSTEGRTLTASAATAPGQWVHLVQTYQAGATNTTVTTYLNGVAFGSVLTNLNTNISSAGFVLGRARSGSNDRAFDGIIDEVAMWNRGLTQEEITEVYTLGVNGQAVPEPSAAIFGGLAGMLALLRRRRACP</sequence>
<dbReference type="Pfam" id="PF13385">
    <property type="entry name" value="Laminin_G_3"/>
    <property type="match status" value="1"/>
</dbReference>
<dbReference type="SMART" id="SM00560">
    <property type="entry name" value="LamGL"/>
    <property type="match status" value="1"/>
</dbReference>
<dbReference type="Gene3D" id="2.60.120.200">
    <property type="match status" value="1"/>
</dbReference>
<evidence type="ECO:0000259" key="3">
    <source>
        <dbReference type="SMART" id="SM00560"/>
    </source>
</evidence>
<reference evidence="4 5" key="1">
    <citation type="submission" date="2022-10" db="EMBL/GenBank/DDBJ databases">
        <title>Luteolibacter arcticus strain CCTCC AB 2014275, whole genome shotgun sequencing project.</title>
        <authorList>
            <person name="Zhao G."/>
            <person name="Shen L."/>
        </authorList>
    </citation>
    <scope>NUCLEOTIDE SEQUENCE [LARGE SCALE GENOMIC DNA]</scope>
    <source>
        <strain evidence="4 5">CCTCC AB 2014275</strain>
    </source>
</reference>
<protein>
    <submittedName>
        <fullName evidence="4">LamG domain-containing protein</fullName>
    </submittedName>
</protein>
<dbReference type="Proteomes" id="UP001320876">
    <property type="component" value="Unassembled WGS sequence"/>
</dbReference>
<keyword evidence="5" id="KW-1185">Reference proteome</keyword>
<dbReference type="InterPro" id="IPR006558">
    <property type="entry name" value="LamG-like"/>
</dbReference>
<organism evidence="4 5">
    <name type="scientific">Luteolibacter arcticus</name>
    <dbReference type="NCBI Taxonomy" id="1581411"/>
    <lineage>
        <taxon>Bacteria</taxon>
        <taxon>Pseudomonadati</taxon>
        <taxon>Verrucomicrobiota</taxon>
        <taxon>Verrucomicrobiia</taxon>
        <taxon>Verrucomicrobiales</taxon>
        <taxon>Verrucomicrobiaceae</taxon>
        <taxon>Luteolibacter</taxon>
    </lineage>
</organism>
<dbReference type="RefSeq" id="WP_264490046.1">
    <property type="nucleotide sequence ID" value="NZ_JAPDDT010000019.1"/>
</dbReference>
<keyword evidence="1" id="KW-0732">Signal</keyword>
<accession>A0ABT3GR02</accession>
<evidence type="ECO:0000313" key="5">
    <source>
        <dbReference type="Proteomes" id="UP001320876"/>
    </source>
</evidence>
<gene>
    <name evidence="4" type="ORF">OKA05_25485</name>
</gene>
<dbReference type="InterPro" id="IPR013320">
    <property type="entry name" value="ConA-like_dom_sf"/>
</dbReference>
<evidence type="ECO:0000256" key="1">
    <source>
        <dbReference type="ARBA" id="ARBA00022729"/>
    </source>
</evidence>
<evidence type="ECO:0000256" key="2">
    <source>
        <dbReference type="ARBA" id="ARBA00023157"/>
    </source>
</evidence>
<dbReference type="EMBL" id="JAPDDT010000019">
    <property type="protein sequence ID" value="MCW1925937.1"/>
    <property type="molecule type" value="Genomic_DNA"/>
</dbReference>
<keyword evidence="2" id="KW-1015">Disulfide bond</keyword>
<name>A0ABT3GR02_9BACT</name>
<proteinExistence type="predicted"/>